<dbReference type="PRINTS" id="PR00380">
    <property type="entry name" value="KINESINHEAVY"/>
</dbReference>
<proteinExistence type="inferred from homology"/>
<feature type="region of interest" description="Disordered" evidence="3">
    <location>
        <begin position="666"/>
        <end position="799"/>
    </location>
</feature>
<evidence type="ECO:0000256" key="1">
    <source>
        <dbReference type="PROSITE-ProRule" id="PRU00283"/>
    </source>
</evidence>
<comment type="similarity">
    <text evidence="1">Belongs to the TRAFAC class myosin-kinesin ATPase superfamily. Kinesin family.</text>
</comment>
<feature type="binding site" evidence="1">
    <location>
        <begin position="94"/>
        <end position="101"/>
    </location>
    <ligand>
        <name>ATP</name>
        <dbReference type="ChEBI" id="CHEBI:30616"/>
    </ligand>
</feature>
<feature type="domain" description="Kinesin motor" evidence="4">
    <location>
        <begin position="252"/>
        <end position="291"/>
    </location>
</feature>
<dbReference type="InterPro" id="IPR027417">
    <property type="entry name" value="P-loop_NTPase"/>
</dbReference>
<organism evidence="5 6">
    <name type="scientific">Aphanomyces invadans</name>
    <dbReference type="NCBI Taxonomy" id="157072"/>
    <lineage>
        <taxon>Eukaryota</taxon>
        <taxon>Sar</taxon>
        <taxon>Stramenopiles</taxon>
        <taxon>Oomycota</taxon>
        <taxon>Saprolegniomycetes</taxon>
        <taxon>Saprolegniales</taxon>
        <taxon>Verrucalvaceae</taxon>
        <taxon>Aphanomyces</taxon>
    </lineage>
</organism>
<dbReference type="InterPro" id="IPR001752">
    <property type="entry name" value="Kinesin_motor_dom"/>
</dbReference>
<gene>
    <name evidence="5" type="ORF">DYB32_006324</name>
</gene>
<feature type="compositionally biased region" description="Low complexity" evidence="3">
    <location>
        <begin position="718"/>
        <end position="727"/>
    </location>
</feature>
<dbReference type="SMART" id="SM00129">
    <property type="entry name" value="KISc"/>
    <property type="match status" value="1"/>
</dbReference>
<dbReference type="VEuPathDB" id="FungiDB:H310_05854"/>
<dbReference type="GO" id="GO:0003777">
    <property type="term" value="F:microtubule motor activity"/>
    <property type="evidence" value="ECO:0007669"/>
    <property type="project" value="InterPro"/>
</dbReference>
<evidence type="ECO:0000256" key="2">
    <source>
        <dbReference type="SAM" id="Coils"/>
    </source>
</evidence>
<sequence>MDIASAAAIVNSINKLENKGKETVKVVVRCRPLFGKEIVEGRQSIVTMDLAAAVVSIKCPDTDQLKNFTFDSVYDENTVQSIFEGYNGTIFAYGQTGCGKTHTMQGKDSPPELRGVIPHAFDHVFDNINADTEREYMVRATYLEIYNEDIRDLLSDDSNKQKLELKESADGGVYVKDLTEVVVRDVVSINKYVNQTDESNRTVGATLMNEGSSRSHSIFTIVVEVSEKINGEERFRAGKVKTMAATRMSWMLSDSLGGNTKTVMVAAISPADYNFEETLSTLRYANRAKNIKNKPTVNEDPKDAKLREYKAEIELLKQMLAQQQGRFELQEQIQREKEEIQRQLKLEQESIEKAKADAAEMMEMAHVEKELEAQRLQQEQVDARERELQSIRENEIARTREVEETKAKAAEMMRKAERMMEEAMARAAQPPKVKIVKEVVEVVREVVPDDHVKEKEALKEMNQTMLIHRDQMAKELERTHLAMEHHLREKSELASKLAKIGSQICGTKHDDDKVDAEVAILKQQIKLKMKKKKEMQLEIAQQALQAEKQSVEEELKTAQEQAQVNNAAYKKKQSKYKAKLEAAKEEVADLHKEFARERESLMDTIHQQTREVKLMEQLVELFLPHNELIKVWEKAVWNDDKDEYVGAFNHGMDLLIPLNDVKTKLPSATKSARRDKCDDSIEGTSKKAAASSSRKKEKKKKDKLPRDDALQNNGGGPLNSLSPSLEPLIHASAHKTPDDDKDADGEGKSKRKKKRDKGDRTKDSAPPVSAPSVDVNLAHSLAAPSPEDPDNDDVWEDFP</sequence>
<feature type="domain" description="Kinesin motor" evidence="4">
    <location>
        <begin position="23"/>
        <end position="239"/>
    </location>
</feature>
<dbReference type="Pfam" id="PF00225">
    <property type="entry name" value="Kinesin"/>
    <property type="match status" value="2"/>
</dbReference>
<keyword evidence="2" id="KW-0175">Coiled coil</keyword>
<keyword evidence="6" id="KW-1185">Reference proteome</keyword>
<dbReference type="PANTHER" id="PTHR47969">
    <property type="entry name" value="CHROMOSOME-ASSOCIATED KINESIN KIF4A-RELATED"/>
    <property type="match status" value="1"/>
</dbReference>
<feature type="compositionally biased region" description="Acidic residues" evidence="3">
    <location>
        <begin position="787"/>
        <end position="799"/>
    </location>
</feature>
<feature type="coiled-coil region" evidence="2">
    <location>
        <begin position="306"/>
        <end position="426"/>
    </location>
</feature>
<dbReference type="Gene3D" id="3.40.850.10">
    <property type="entry name" value="Kinesin motor domain"/>
    <property type="match status" value="1"/>
</dbReference>
<dbReference type="SUPFAM" id="SSF52540">
    <property type="entry name" value="P-loop containing nucleoside triphosphate hydrolases"/>
    <property type="match status" value="1"/>
</dbReference>
<keyword evidence="1" id="KW-0067">ATP-binding</keyword>
<protein>
    <recommendedName>
        <fullName evidence="4">Kinesin motor domain-containing protein</fullName>
    </recommendedName>
</protein>
<comment type="caution">
    <text evidence="1">Lacks conserved residue(s) required for the propagation of feature annotation.</text>
</comment>
<evidence type="ECO:0000259" key="4">
    <source>
        <dbReference type="PROSITE" id="PS50067"/>
    </source>
</evidence>
<evidence type="ECO:0000313" key="6">
    <source>
        <dbReference type="Proteomes" id="UP000285060"/>
    </source>
</evidence>
<keyword evidence="1" id="KW-0505">Motor protein</keyword>
<dbReference type="GO" id="GO:0007018">
    <property type="term" value="P:microtubule-based movement"/>
    <property type="evidence" value="ECO:0007669"/>
    <property type="project" value="InterPro"/>
</dbReference>
<dbReference type="AlphaFoldDB" id="A0A418AS01"/>
<dbReference type="GO" id="GO:0005524">
    <property type="term" value="F:ATP binding"/>
    <property type="evidence" value="ECO:0007669"/>
    <property type="project" value="UniProtKB-UniRule"/>
</dbReference>
<dbReference type="InterPro" id="IPR027640">
    <property type="entry name" value="Kinesin-like_fam"/>
</dbReference>
<reference evidence="5 6" key="1">
    <citation type="submission" date="2018-08" db="EMBL/GenBank/DDBJ databases">
        <title>Aphanomyces genome sequencing and annotation.</title>
        <authorList>
            <person name="Minardi D."/>
            <person name="Oidtmann B."/>
            <person name="Van Der Giezen M."/>
            <person name="Studholme D.J."/>
        </authorList>
    </citation>
    <scope>NUCLEOTIDE SEQUENCE [LARGE SCALE GENOMIC DNA]</scope>
    <source>
        <strain evidence="5 6">NJM0002</strain>
    </source>
</reference>
<dbReference type="Proteomes" id="UP000285060">
    <property type="component" value="Unassembled WGS sequence"/>
</dbReference>
<feature type="compositionally biased region" description="Basic residues" evidence="3">
    <location>
        <begin position="693"/>
        <end position="703"/>
    </location>
</feature>
<name>A0A418AS01_9STRA</name>
<evidence type="ECO:0000313" key="5">
    <source>
        <dbReference type="EMBL" id="RHY28026.1"/>
    </source>
</evidence>
<dbReference type="EMBL" id="QUSY01000659">
    <property type="protein sequence ID" value="RHY28026.1"/>
    <property type="molecule type" value="Genomic_DNA"/>
</dbReference>
<dbReference type="GO" id="GO:0008017">
    <property type="term" value="F:microtubule binding"/>
    <property type="evidence" value="ECO:0007669"/>
    <property type="project" value="InterPro"/>
</dbReference>
<accession>A0A418AS01</accession>
<dbReference type="InterPro" id="IPR036961">
    <property type="entry name" value="Kinesin_motor_dom_sf"/>
</dbReference>
<comment type="caution">
    <text evidence="5">The sequence shown here is derived from an EMBL/GenBank/DDBJ whole genome shotgun (WGS) entry which is preliminary data.</text>
</comment>
<feature type="coiled-coil region" evidence="2">
    <location>
        <begin position="518"/>
        <end position="600"/>
    </location>
</feature>
<keyword evidence="1" id="KW-0547">Nucleotide-binding</keyword>
<dbReference type="PROSITE" id="PS50067">
    <property type="entry name" value="KINESIN_MOTOR_2"/>
    <property type="match status" value="2"/>
</dbReference>
<evidence type="ECO:0000256" key="3">
    <source>
        <dbReference type="SAM" id="MobiDB-lite"/>
    </source>
</evidence>